<evidence type="ECO:0000313" key="2">
    <source>
        <dbReference type="Proteomes" id="UP001497512"/>
    </source>
</evidence>
<dbReference type="Proteomes" id="UP001497512">
    <property type="component" value="Chromosome 12"/>
</dbReference>
<proteinExistence type="predicted"/>
<evidence type="ECO:0000313" key="1">
    <source>
        <dbReference type="EMBL" id="CAK9199949.1"/>
    </source>
</evidence>
<reference evidence="1" key="1">
    <citation type="submission" date="2024-02" db="EMBL/GenBank/DDBJ databases">
        <authorList>
            <consortium name="ELIXIR-Norway"/>
            <consortium name="Elixir Norway"/>
        </authorList>
    </citation>
    <scope>NUCLEOTIDE SEQUENCE</scope>
</reference>
<organism evidence="1 2">
    <name type="scientific">Sphagnum troendelagicum</name>
    <dbReference type="NCBI Taxonomy" id="128251"/>
    <lineage>
        <taxon>Eukaryota</taxon>
        <taxon>Viridiplantae</taxon>
        <taxon>Streptophyta</taxon>
        <taxon>Embryophyta</taxon>
        <taxon>Bryophyta</taxon>
        <taxon>Sphagnophytina</taxon>
        <taxon>Sphagnopsida</taxon>
        <taxon>Sphagnales</taxon>
        <taxon>Sphagnaceae</taxon>
        <taxon>Sphagnum</taxon>
    </lineage>
</organism>
<sequence length="167" mass="18521">MVNCDAGRRPLGLVAMEFTRDFSAAQSAGYRQIRQAFVLPTFIATRQSDTSPPSRLTWCVLQVCPKFVHRLTAIAGLTHNKLFTSSLLSHCFQSPLRLRKSVHNSSSSSIENISSLVVVSWATKKDLYTKSIQLGCATPTPHRPLSESAGDYMLLLLSYLQLLLHTV</sequence>
<gene>
    <name evidence="1" type="ORF">CSSPTR1EN2_LOCUS5192</name>
</gene>
<keyword evidence="2" id="KW-1185">Reference proteome</keyword>
<protein>
    <submittedName>
        <fullName evidence="1">Uncharacterized protein</fullName>
    </submittedName>
</protein>
<name>A0ABP0TQK6_9BRYO</name>
<accession>A0ABP0TQK6</accession>
<dbReference type="EMBL" id="OZ019904">
    <property type="protein sequence ID" value="CAK9199949.1"/>
    <property type="molecule type" value="Genomic_DNA"/>
</dbReference>